<dbReference type="GO" id="GO:0022857">
    <property type="term" value="F:transmembrane transporter activity"/>
    <property type="evidence" value="ECO:0007669"/>
    <property type="project" value="InterPro"/>
</dbReference>
<dbReference type="AlphaFoldDB" id="A0A7C3IWX1"/>
<feature type="transmembrane region" description="Helical" evidence="7">
    <location>
        <begin position="430"/>
        <end position="448"/>
    </location>
</feature>
<comment type="subcellular location">
    <subcellularLocation>
        <location evidence="1">Cell membrane</location>
        <topology evidence="1">Multi-pass membrane protein</topology>
    </subcellularLocation>
</comment>
<evidence type="ECO:0000256" key="7">
    <source>
        <dbReference type="SAM" id="Phobius"/>
    </source>
</evidence>
<evidence type="ECO:0000256" key="6">
    <source>
        <dbReference type="ARBA" id="ARBA00023136"/>
    </source>
</evidence>
<reference evidence="10" key="1">
    <citation type="journal article" date="2020" name="mSystems">
        <title>Genome- and Community-Level Interaction Insights into Carbon Utilization and Element Cycling Functions of Hydrothermarchaeota in Hydrothermal Sediment.</title>
        <authorList>
            <person name="Zhou Z."/>
            <person name="Liu Y."/>
            <person name="Xu W."/>
            <person name="Pan J."/>
            <person name="Luo Z.H."/>
            <person name="Li M."/>
        </authorList>
    </citation>
    <scope>NUCLEOTIDE SEQUENCE [LARGE SCALE GENOMIC DNA]</scope>
    <source>
        <strain evidence="9">SpSt-265</strain>
        <strain evidence="10">SpSt-465</strain>
    </source>
</reference>
<dbReference type="InterPro" id="IPR011701">
    <property type="entry name" value="MFS"/>
</dbReference>
<feature type="transmembrane region" description="Helical" evidence="7">
    <location>
        <begin position="74"/>
        <end position="97"/>
    </location>
</feature>
<feature type="transmembrane region" description="Helical" evidence="7">
    <location>
        <begin position="50"/>
        <end position="68"/>
    </location>
</feature>
<name>A0A7C3IWX1_UNCW3</name>
<feature type="domain" description="Major facilitator superfamily (MFS) profile" evidence="8">
    <location>
        <begin position="37"/>
        <end position="452"/>
    </location>
</feature>
<dbReference type="InterPro" id="IPR020846">
    <property type="entry name" value="MFS_dom"/>
</dbReference>
<accession>A0A7C3IWX1</accession>
<dbReference type="Gene3D" id="1.20.1250.20">
    <property type="entry name" value="MFS general substrate transporter like domains"/>
    <property type="match status" value="1"/>
</dbReference>
<dbReference type="EMBL" id="DSTU01000007">
    <property type="protein sequence ID" value="HFJ54045.1"/>
    <property type="molecule type" value="Genomic_DNA"/>
</dbReference>
<dbReference type="SUPFAM" id="SSF103473">
    <property type="entry name" value="MFS general substrate transporter"/>
    <property type="match status" value="1"/>
</dbReference>
<dbReference type="PANTHER" id="PTHR43266">
    <property type="entry name" value="MACROLIDE-EFFLUX PROTEIN"/>
    <property type="match status" value="1"/>
</dbReference>
<dbReference type="InterPro" id="IPR036259">
    <property type="entry name" value="MFS_trans_sf"/>
</dbReference>
<dbReference type="Pfam" id="PF07690">
    <property type="entry name" value="MFS_1"/>
    <property type="match status" value="1"/>
</dbReference>
<protein>
    <submittedName>
        <fullName evidence="10">MFS transporter</fullName>
    </submittedName>
</protein>
<keyword evidence="4 7" id="KW-0812">Transmembrane</keyword>
<evidence type="ECO:0000256" key="2">
    <source>
        <dbReference type="ARBA" id="ARBA00022448"/>
    </source>
</evidence>
<keyword evidence="5 7" id="KW-1133">Transmembrane helix</keyword>
<evidence type="ECO:0000256" key="4">
    <source>
        <dbReference type="ARBA" id="ARBA00022692"/>
    </source>
</evidence>
<dbReference type="EMBL" id="DSLG01000004">
    <property type="protein sequence ID" value="HEA87285.1"/>
    <property type="molecule type" value="Genomic_DNA"/>
</dbReference>
<feature type="transmembrane region" description="Helical" evidence="7">
    <location>
        <begin position="130"/>
        <end position="149"/>
    </location>
</feature>
<comment type="caution">
    <text evidence="10">The sequence shown here is derived from an EMBL/GenBank/DDBJ whole genome shotgun (WGS) entry which is preliminary data.</text>
</comment>
<feature type="transmembrane region" description="Helical" evidence="7">
    <location>
        <begin position="201"/>
        <end position="225"/>
    </location>
</feature>
<feature type="transmembrane region" description="Helical" evidence="7">
    <location>
        <begin position="310"/>
        <end position="328"/>
    </location>
</feature>
<dbReference type="CDD" id="cd06173">
    <property type="entry name" value="MFS_MefA_like"/>
    <property type="match status" value="1"/>
</dbReference>
<evidence type="ECO:0000313" key="9">
    <source>
        <dbReference type="EMBL" id="HEA87285.1"/>
    </source>
</evidence>
<dbReference type="GO" id="GO:0005886">
    <property type="term" value="C:plasma membrane"/>
    <property type="evidence" value="ECO:0007669"/>
    <property type="project" value="UniProtKB-SubCell"/>
</dbReference>
<evidence type="ECO:0000256" key="1">
    <source>
        <dbReference type="ARBA" id="ARBA00004651"/>
    </source>
</evidence>
<evidence type="ECO:0000256" key="3">
    <source>
        <dbReference type="ARBA" id="ARBA00022475"/>
    </source>
</evidence>
<feature type="transmembrane region" description="Helical" evidence="7">
    <location>
        <begin position="268"/>
        <end position="290"/>
    </location>
</feature>
<evidence type="ECO:0000256" key="5">
    <source>
        <dbReference type="ARBA" id="ARBA00022989"/>
    </source>
</evidence>
<dbReference type="PANTHER" id="PTHR43266:SF2">
    <property type="entry name" value="MAJOR FACILITATOR SUPERFAMILY (MFS) PROFILE DOMAIN-CONTAINING PROTEIN"/>
    <property type="match status" value="1"/>
</dbReference>
<feature type="transmembrane region" description="Helical" evidence="7">
    <location>
        <begin position="403"/>
        <end position="424"/>
    </location>
</feature>
<feature type="transmembrane region" description="Helical" evidence="7">
    <location>
        <begin position="340"/>
        <end position="358"/>
    </location>
</feature>
<evidence type="ECO:0000259" key="8">
    <source>
        <dbReference type="PROSITE" id="PS50850"/>
    </source>
</evidence>
<gene>
    <name evidence="9" type="ORF">ENP94_04650</name>
    <name evidence="10" type="ORF">ENS16_05095</name>
</gene>
<dbReference type="PROSITE" id="PS50850">
    <property type="entry name" value="MFS"/>
    <property type="match status" value="1"/>
</dbReference>
<keyword evidence="2" id="KW-0813">Transport</keyword>
<feature type="transmembrane region" description="Helical" evidence="7">
    <location>
        <begin position="169"/>
        <end position="189"/>
    </location>
</feature>
<evidence type="ECO:0000313" key="10">
    <source>
        <dbReference type="EMBL" id="HFJ54045.1"/>
    </source>
</evidence>
<keyword evidence="6 7" id="KW-0472">Membrane</keyword>
<organism evidence="10">
    <name type="scientific">candidate division WOR-3 bacterium</name>
    <dbReference type="NCBI Taxonomy" id="2052148"/>
    <lineage>
        <taxon>Bacteria</taxon>
        <taxon>Bacteria division WOR-3</taxon>
    </lineage>
</organism>
<proteinExistence type="predicted"/>
<keyword evidence="3" id="KW-1003">Cell membrane</keyword>
<sequence>MPSSNKIEAGISPEAVLDPKRRSQLVPVLRIPEFVIFAVSQAFSLFGDKLDYMALLAMIAFFSSRFGWDSARAISYLSVVVALPVVLFGPLAGVLVDRWDRRKVMIVCDSFRTVLVLLIPFLALLTGQFLLVYFLAFLVFLFGLFFNTARMAIIPNLVGQDKVLGANSFLNIIGRVATFAGMVLGGLIVDWSGWLRLGIRPAWTAGFYIDALTYFVSVLALLFIFKRLAAGEKRTDLHPAEVELFIKQQSKMIQSVKELFAVVRNQPAVLFVYCSIVLMVILGAAVVVLYVPVIQSSRELGGVGLGTKGVGYVAAIGSVGLLVSSLVFGAFGHRVKKHKVMLLCFLVMGLVAAGLAISRTFAPVAPLVFIAGLALSPVYIGMDTLLHESVGEEVRGRIFSTRDWLLHMLFALAALIIGQLTNFFSSRRLLLGFGILVVLGSIAGFLLTRRREIG</sequence>
<feature type="transmembrane region" description="Helical" evidence="7">
    <location>
        <begin position="364"/>
        <end position="382"/>
    </location>
</feature>